<feature type="transmembrane region" description="Helical" evidence="2">
    <location>
        <begin position="267"/>
        <end position="289"/>
    </location>
</feature>
<feature type="transmembrane region" description="Helical" evidence="2">
    <location>
        <begin position="140"/>
        <end position="160"/>
    </location>
</feature>
<dbReference type="Proteomes" id="UP000627538">
    <property type="component" value="Unassembled WGS sequence"/>
</dbReference>
<feature type="transmembrane region" description="Helical" evidence="2">
    <location>
        <begin position="225"/>
        <end position="247"/>
    </location>
</feature>
<keyword evidence="2" id="KW-1133">Transmembrane helix</keyword>
<feature type="transmembrane region" description="Helical" evidence="2">
    <location>
        <begin position="21"/>
        <end position="45"/>
    </location>
</feature>
<comment type="caution">
    <text evidence="3">The sequence shown here is derived from an EMBL/GenBank/DDBJ whole genome shotgun (WGS) entry which is preliminary data.</text>
</comment>
<evidence type="ECO:0000313" key="3">
    <source>
        <dbReference type="EMBL" id="MBD3690001.1"/>
    </source>
</evidence>
<feature type="compositionally biased region" description="Acidic residues" evidence="1">
    <location>
        <begin position="457"/>
        <end position="466"/>
    </location>
</feature>
<gene>
    <name evidence="3" type="ORF">H8R10_07165</name>
</gene>
<feature type="transmembrane region" description="Helical" evidence="2">
    <location>
        <begin position="83"/>
        <end position="103"/>
    </location>
</feature>
<proteinExistence type="predicted"/>
<feature type="transmembrane region" description="Helical" evidence="2">
    <location>
        <begin position="301"/>
        <end position="320"/>
    </location>
</feature>
<feature type="compositionally biased region" description="Basic and acidic residues" evidence="1">
    <location>
        <begin position="477"/>
        <end position="496"/>
    </location>
</feature>
<accession>A0A8I0GD01</accession>
<dbReference type="InterPro" id="IPR045931">
    <property type="entry name" value="DUF6350"/>
</dbReference>
<feature type="region of interest" description="Disordered" evidence="1">
    <location>
        <begin position="443"/>
        <end position="527"/>
    </location>
</feature>
<feature type="transmembrane region" description="Helical" evidence="2">
    <location>
        <begin position="357"/>
        <end position="377"/>
    </location>
</feature>
<feature type="transmembrane region" description="Helical" evidence="2">
    <location>
        <begin position="326"/>
        <end position="345"/>
    </location>
</feature>
<reference evidence="3 4" key="1">
    <citation type="submission" date="2020-08" db="EMBL/GenBank/DDBJ databases">
        <title>Winkia gen. nov., sp. nov., isolated from faeces of the Anser albifrons in China.</title>
        <authorList>
            <person name="Liu Q."/>
        </authorList>
    </citation>
    <scope>NUCLEOTIDE SEQUENCE [LARGE SCALE GENOMIC DNA]</scope>
    <source>
        <strain evidence="3 4">C62</strain>
    </source>
</reference>
<evidence type="ECO:0000256" key="2">
    <source>
        <dbReference type="SAM" id="Phobius"/>
    </source>
</evidence>
<dbReference type="AlphaFoldDB" id="A0A8I0GD01"/>
<feature type="transmembrane region" description="Helical" evidence="2">
    <location>
        <begin position="115"/>
        <end position="134"/>
    </location>
</feature>
<sequence>MPTSTPRRREIVLRLPDGAKRAVAAGIGAALIPWLVIQIIGVITVTTQSGNPWLVDISLGQQVAALTSVWAGGFFVPLRVEALGTPLTITLAPWGLTLAYVWVFARLVARKARPGAPWCGWVSYVVTVAAVGAMTPNLALGRLCLGALALGCLGAIAAAVRIRRRVRVASSVAAPSVESSASRFSSASQRDRDLLDLGIDQGSWTLPLGQGRIHVPGWLGQGISLGLRILAGFGICGVVLIVAAVALSFDEVNGVRDLLPVDTWGTIVLVLAHLAYLPMLAAWAYAWVLGVGYTLGDSTHFSAFDAQSGPIPAVPVFVAAPDIHVGWWAIVIVVALALLIGAWLGGTHQRYRVKTHVLQVLTVAVTMGVGLAVVFRLSVGSLGEERLAIVGVDWTRAWGAAMVESVVPGCVLALLMHPGIRAAIARGCRACVSGAHRGASRLGIVSTPPAAAPAATDSDEQTESEGEASSQSADEPPSDRPARIARVERNGDETGRRTRLRVGTPERSADDTRTSPVTFVEEADEEG</sequence>
<dbReference type="EMBL" id="JACRUO010000002">
    <property type="protein sequence ID" value="MBD3690001.1"/>
    <property type="molecule type" value="Genomic_DNA"/>
</dbReference>
<organism evidence="3 4">
    <name type="scientific">Nanchangia anserum</name>
    <dbReference type="NCBI Taxonomy" id="2692125"/>
    <lineage>
        <taxon>Bacteria</taxon>
        <taxon>Bacillati</taxon>
        <taxon>Actinomycetota</taxon>
        <taxon>Actinomycetes</taxon>
        <taxon>Actinomycetales</taxon>
        <taxon>Actinomycetaceae</taxon>
        <taxon>Nanchangia</taxon>
    </lineage>
</organism>
<evidence type="ECO:0000313" key="4">
    <source>
        <dbReference type="Proteomes" id="UP000627538"/>
    </source>
</evidence>
<keyword evidence="2" id="KW-0812">Transmembrane</keyword>
<dbReference type="Pfam" id="PF19877">
    <property type="entry name" value="DUF6350"/>
    <property type="match status" value="1"/>
</dbReference>
<feature type="transmembrane region" description="Helical" evidence="2">
    <location>
        <begin position="397"/>
        <end position="416"/>
    </location>
</feature>
<name>A0A8I0GD01_9ACTO</name>
<keyword evidence="4" id="KW-1185">Reference proteome</keyword>
<keyword evidence="2" id="KW-0472">Membrane</keyword>
<protein>
    <submittedName>
        <fullName evidence="3">Uncharacterized protein</fullName>
    </submittedName>
</protein>
<dbReference type="RefSeq" id="WP_191072109.1">
    <property type="nucleotide sequence ID" value="NZ_CP060506.1"/>
</dbReference>
<evidence type="ECO:0000256" key="1">
    <source>
        <dbReference type="SAM" id="MobiDB-lite"/>
    </source>
</evidence>